<dbReference type="RefSeq" id="XP_002851106.1">
    <property type="nucleotide sequence ID" value="XM_002851060.1"/>
</dbReference>
<keyword evidence="3" id="KW-1185">Reference proteome</keyword>
<feature type="region of interest" description="Disordered" evidence="1">
    <location>
        <begin position="218"/>
        <end position="252"/>
    </location>
</feature>
<proteinExistence type="predicted"/>
<sequence length="573" mass="63593">MADVSCHCINLGSTIHEEYNHNTRLVISSSVQVSQADDSILFLGEGISVEHLLGRDFWVSWSSNSTLRLKISVRMQASLTRNSSTPVILQQILDILTRSSIWSALGLHVTLNNEEMVLHNETNVLNINLQAQPNKAQITSYGLNRFPRSLGILLSGNSFIRPPPEIPTIQVREVGILLDFSGASSSVTSAVVPEDKYTYSIHSYVPLFDSDGWESLDNSSPFSSQESNSTHSSVNSNSGSPASETQPSNWSENNSIRPFIPLLNAGLRTLLRMPLPKHRLINNQSSNEHQISLAKLSPSIFSPGYNLATHQRSCFIPLIVKGISSMLKNTDVSLYGPTVSRIHEVYRHKYLATEAGPTLASPDMKNILRCLLWVQMQHSLRNSDEARKLRHPFTTTPPERTLKKHEIPYCSLSKLPITESADIPIDANGRPDPDWYLFDDEEDEDILLSDEAYCEQQEKWYDISTTQETAAHADASDLQTTLLKTNLVLGSDGILSSSPCLLAEVDMDSLSDPEIREDFDLDVGLAIDMKAETELTMGILQSSSPLIPASPAYQPMELFNIPDLDGSDIEMML</sequence>
<feature type="compositionally biased region" description="Low complexity" evidence="1">
    <location>
        <begin position="219"/>
        <end position="243"/>
    </location>
</feature>
<dbReference type="VEuPathDB" id="FungiDB:MCYG_01210"/>
<dbReference type="AlphaFoldDB" id="C5FF28"/>
<dbReference type="Proteomes" id="UP000002035">
    <property type="component" value="Unassembled WGS sequence"/>
</dbReference>
<organism evidence="2 3">
    <name type="scientific">Arthroderma otae (strain ATCC MYA-4605 / CBS 113480)</name>
    <name type="common">Microsporum canis</name>
    <dbReference type="NCBI Taxonomy" id="554155"/>
    <lineage>
        <taxon>Eukaryota</taxon>
        <taxon>Fungi</taxon>
        <taxon>Dikarya</taxon>
        <taxon>Ascomycota</taxon>
        <taxon>Pezizomycotina</taxon>
        <taxon>Eurotiomycetes</taxon>
        <taxon>Eurotiomycetidae</taxon>
        <taxon>Onygenales</taxon>
        <taxon>Arthrodermataceae</taxon>
        <taxon>Microsporum</taxon>
    </lineage>
</organism>
<dbReference type="OMA" id="RYILWVQ"/>
<dbReference type="eggNOG" id="ENOG502SZNV">
    <property type="taxonomic scope" value="Eukaryota"/>
</dbReference>
<dbReference type="OrthoDB" id="4200179at2759"/>
<evidence type="ECO:0000313" key="2">
    <source>
        <dbReference type="EMBL" id="EEQ28322.1"/>
    </source>
</evidence>
<dbReference type="HOGENOM" id="CLU_503404_0_0_1"/>
<gene>
    <name evidence="2" type="ORF">MCYG_01210</name>
</gene>
<evidence type="ECO:0000313" key="3">
    <source>
        <dbReference type="Proteomes" id="UP000002035"/>
    </source>
</evidence>
<dbReference type="GeneID" id="9228647"/>
<evidence type="ECO:0000256" key="1">
    <source>
        <dbReference type="SAM" id="MobiDB-lite"/>
    </source>
</evidence>
<reference evidence="3" key="1">
    <citation type="journal article" date="2012" name="MBio">
        <title>Comparative genome analysis of Trichophyton rubrum and related dermatophytes reveals candidate genes involved in infection.</title>
        <authorList>
            <person name="Martinez D.A."/>
            <person name="Oliver B.G."/>
            <person name="Graeser Y."/>
            <person name="Goldberg J.M."/>
            <person name="Li W."/>
            <person name="Martinez-Rossi N.M."/>
            <person name="Monod M."/>
            <person name="Shelest E."/>
            <person name="Barton R.C."/>
            <person name="Birch E."/>
            <person name="Brakhage A.A."/>
            <person name="Chen Z."/>
            <person name="Gurr S.J."/>
            <person name="Heiman D."/>
            <person name="Heitman J."/>
            <person name="Kosti I."/>
            <person name="Rossi A."/>
            <person name="Saif S."/>
            <person name="Samalova M."/>
            <person name="Saunders C.W."/>
            <person name="Shea T."/>
            <person name="Summerbell R.C."/>
            <person name="Xu J."/>
            <person name="Young S."/>
            <person name="Zeng Q."/>
            <person name="Birren B.W."/>
            <person name="Cuomo C.A."/>
            <person name="White T.C."/>
        </authorList>
    </citation>
    <scope>NUCLEOTIDE SEQUENCE [LARGE SCALE GENOMIC DNA]</scope>
    <source>
        <strain evidence="3">ATCC MYA-4605 / CBS 113480</strain>
    </source>
</reference>
<name>C5FF28_ARTOC</name>
<dbReference type="STRING" id="554155.C5FF28"/>
<protein>
    <submittedName>
        <fullName evidence="2">Uncharacterized protein</fullName>
    </submittedName>
</protein>
<accession>C5FF28</accession>
<dbReference type="EMBL" id="DS995701">
    <property type="protein sequence ID" value="EEQ28322.1"/>
    <property type="molecule type" value="Genomic_DNA"/>
</dbReference>